<dbReference type="EMBL" id="CABPRJ010000028">
    <property type="protein sequence ID" value="VVC26235.1"/>
    <property type="molecule type" value="Genomic_DNA"/>
</dbReference>
<keyword evidence="2" id="KW-1185">Reference proteome</keyword>
<evidence type="ECO:0000313" key="2">
    <source>
        <dbReference type="Proteomes" id="UP000325440"/>
    </source>
</evidence>
<organism evidence="1 2">
    <name type="scientific">Cinara cedri</name>
    <dbReference type="NCBI Taxonomy" id="506608"/>
    <lineage>
        <taxon>Eukaryota</taxon>
        <taxon>Metazoa</taxon>
        <taxon>Ecdysozoa</taxon>
        <taxon>Arthropoda</taxon>
        <taxon>Hexapoda</taxon>
        <taxon>Insecta</taxon>
        <taxon>Pterygota</taxon>
        <taxon>Neoptera</taxon>
        <taxon>Paraneoptera</taxon>
        <taxon>Hemiptera</taxon>
        <taxon>Sternorrhyncha</taxon>
        <taxon>Aphidomorpha</taxon>
        <taxon>Aphidoidea</taxon>
        <taxon>Aphididae</taxon>
        <taxon>Lachninae</taxon>
        <taxon>Cinara</taxon>
    </lineage>
</organism>
<dbReference type="AlphaFoldDB" id="A0A5E4M2I3"/>
<protein>
    <submittedName>
        <fullName evidence="1">Uncharacterized protein</fullName>
    </submittedName>
</protein>
<accession>A0A5E4M2I3</accession>
<proteinExistence type="predicted"/>
<sequence length="92" mass="10608">MTLNQLMAFCQSVKTVEKNCRELESNIEVHHTWGLDSFISWNKQIFEGLGTFSYVARIKLVNRAIPIANPPRSVPLAIRPRLEQTLRQLTNK</sequence>
<dbReference type="OrthoDB" id="6630773at2759"/>
<gene>
    <name evidence="1" type="ORF">CINCED_3A010883</name>
</gene>
<name>A0A5E4M2I3_9HEMI</name>
<evidence type="ECO:0000313" key="1">
    <source>
        <dbReference type="EMBL" id="VVC26235.1"/>
    </source>
</evidence>
<dbReference type="Proteomes" id="UP000325440">
    <property type="component" value="Unassembled WGS sequence"/>
</dbReference>
<reference evidence="1 2" key="1">
    <citation type="submission" date="2019-08" db="EMBL/GenBank/DDBJ databases">
        <authorList>
            <person name="Alioto T."/>
            <person name="Alioto T."/>
            <person name="Gomez Garrido J."/>
        </authorList>
    </citation>
    <scope>NUCLEOTIDE SEQUENCE [LARGE SCALE GENOMIC DNA]</scope>
</reference>